<dbReference type="AlphaFoldDB" id="E4WTA1"/>
<dbReference type="InParanoid" id="E4WTA1"/>
<dbReference type="PROSITE" id="PS51864">
    <property type="entry name" value="ASTACIN"/>
    <property type="match status" value="1"/>
</dbReference>
<dbReference type="Gene3D" id="2.60.210.10">
    <property type="entry name" value="Apoptosis, Tumor Necrosis Factor Receptor Associated Protein 2, Chain A"/>
    <property type="match status" value="1"/>
</dbReference>
<dbReference type="EMBL" id="FN653016">
    <property type="protein sequence ID" value="CBY07045.1"/>
    <property type="molecule type" value="Genomic_DNA"/>
</dbReference>
<reference evidence="4" key="1">
    <citation type="journal article" date="2010" name="Science">
        <title>Plasticity of animal genome architecture unmasked by rapid evolution of a pelagic tunicate.</title>
        <authorList>
            <person name="Denoeud F."/>
            <person name="Henriet S."/>
            <person name="Mungpakdee S."/>
            <person name="Aury J.M."/>
            <person name="Da Silva C."/>
            <person name="Brinkmann H."/>
            <person name="Mikhaleva J."/>
            <person name="Olsen L.C."/>
            <person name="Jubin C."/>
            <person name="Canestro C."/>
            <person name="Bouquet J.M."/>
            <person name="Danks G."/>
            <person name="Poulain J."/>
            <person name="Campsteijn C."/>
            <person name="Adamski M."/>
            <person name="Cross I."/>
            <person name="Yadetie F."/>
            <person name="Muffato M."/>
            <person name="Louis A."/>
            <person name="Butcher S."/>
            <person name="Tsagkogeorga G."/>
            <person name="Konrad A."/>
            <person name="Singh S."/>
            <person name="Jensen M.F."/>
            <person name="Cong E.H."/>
            <person name="Eikeseth-Otteraa H."/>
            <person name="Noel B."/>
            <person name="Anthouard V."/>
            <person name="Porcel B.M."/>
            <person name="Kachouri-Lafond R."/>
            <person name="Nishino A."/>
            <person name="Ugolini M."/>
            <person name="Chourrout P."/>
            <person name="Nishida H."/>
            <person name="Aasland R."/>
            <person name="Huzurbazar S."/>
            <person name="Westhof E."/>
            <person name="Delsuc F."/>
            <person name="Lehrach H."/>
            <person name="Reinhardt R."/>
            <person name="Weissenbach J."/>
            <person name="Roy S.W."/>
            <person name="Artiguenave F."/>
            <person name="Postlethwait J.H."/>
            <person name="Manak J.R."/>
            <person name="Thompson E.M."/>
            <person name="Jaillon O."/>
            <person name="Du Pasquier L."/>
            <person name="Boudinot P."/>
            <person name="Liberles D.A."/>
            <person name="Volff J.N."/>
            <person name="Philippe H."/>
            <person name="Lenhard B."/>
            <person name="Roest Crollius H."/>
            <person name="Wincker P."/>
            <person name="Chourrout D."/>
        </authorList>
    </citation>
    <scope>NUCLEOTIDE SEQUENCE [LARGE SCALE GENOMIC DNA]</scope>
</reference>
<evidence type="ECO:0000313" key="5">
    <source>
        <dbReference type="Proteomes" id="UP000001307"/>
    </source>
</evidence>
<feature type="domain" description="MATH" evidence="2">
    <location>
        <begin position="191"/>
        <end position="338"/>
    </location>
</feature>
<dbReference type="OrthoDB" id="291007at2759"/>
<evidence type="ECO:0000259" key="3">
    <source>
        <dbReference type="PROSITE" id="PS51864"/>
    </source>
</evidence>
<evidence type="ECO:0000259" key="2">
    <source>
        <dbReference type="PROSITE" id="PS50144"/>
    </source>
</evidence>
<dbReference type="Gene3D" id="3.40.390.10">
    <property type="entry name" value="Collagenase (Catalytic Domain)"/>
    <property type="match status" value="1"/>
</dbReference>
<dbReference type="InterPro" id="IPR008974">
    <property type="entry name" value="TRAF-like"/>
</dbReference>
<dbReference type="GO" id="GO:0004222">
    <property type="term" value="F:metalloendopeptidase activity"/>
    <property type="evidence" value="ECO:0007669"/>
    <property type="project" value="InterPro"/>
</dbReference>
<dbReference type="Pfam" id="PF22486">
    <property type="entry name" value="MATH_2"/>
    <property type="match status" value="1"/>
</dbReference>
<dbReference type="PROSITE" id="PS50144">
    <property type="entry name" value="MATH"/>
    <property type="match status" value="1"/>
</dbReference>
<evidence type="ECO:0000313" key="4">
    <source>
        <dbReference type="EMBL" id="CBY07045.1"/>
    </source>
</evidence>
<name>E4WTA1_OIKDI</name>
<dbReference type="InterPro" id="IPR002083">
    <property type="entry name" value="MATH/TRAF_dom"/>
</dbReference>
<proteinExistence type="predicted"/>
<dbReference type="Proteomes" id="UP000001307">
    <property type="component" value="Unassembled WGS sequence"/>
</dbReference>
<evidence type="ECO:0000256" key="1">
    <source>
        <dbReference type="PROSITE-ProRule" id="PRU01211"/>
    </source>
</evidence>
<dbReference type="InterPro" id="IPR001506">
    <property type="entry name" value="Peptidase_M12A"/>
</dbReference>
<gene>
    <name evidence="4" type="ORF">GSOID_T00006128001</name>
</gene>
<dbReference type="InterPro" id="IPR024079">
    <property type="entry name" value="MetalloPept_cat_dom_sf"/>
</dbReference>
<protein>
    <submittedName>
        <fullName evidence="4">Uncharacterized protein</fullName>
    </submittedName>
</protein>
<sequence>MHYDKYAFSDTGGMTIVTKDPFYENLIGQRMTASPQDIELLDVMYDPSSYDLSTCRCRAMQISGFDAQGPFVNGLYYLDGTAQDKLLYGPNENGYYLVYNKYNWSWAIQDADSIGENYFYAMVYDVSLCPENINQPWSEWTGSEWAYPPAAKTECVEWMRDEENVPERIEMPENEKLEKVEEANGLCPTDEDKWIWEIDNWSSILASYPAGLALRKQFEDREGYTFEATIYPNGVSYLYRDNISVFFGVVQGHHDDELPWPLYGRYLTMGLVEPTKTCRDRMTHKMQFTSAEYGNDYYKPADVGETTYGWNTFLPHEEFNAYDFVDLENDKVKFVFSAEDATGQYLDCDVEDLGDFDRCFYHPVENDLTFDKTGAIYGRGVVSTKSPPITIYGRRCLHLDFEIEGSVTISVQGENVWTGEEYQYYLQQHFPSHDHRHDGHDHLHFDVEIGHSGDFAVGYQQYIKLEIVNHENGKTQFIHADLEHDDCEHDHDHDHI</sequence>
<dbReference type="Pfam" id="PF01400">
    <property type="entry name" value="Astacin"/>
    <property type="match status" value="1"/>
</dbReference>
<dbReference type="SUPFAM" id="SSF49599">
    <property type="entry name" value="TRAF domain-like"/>
    <property type="match status" value="1"/>
</dbReference>
<accession>E4WTA1</accession>
<feature type="domain" description="Peptidase M12A" evidence="3">
    <location>
        <begin position="1"/>
        <end position="48"/>
    </location>
</feature>
<organism evidence="4">
    <name type="scientific">Oikopleura dioica</name>
    <name type="common">Tunicate</name>
    <dbReference type="NCBI Taxonomy" id="34765"/>
    <lineage>
        <taxon>Eukaryota</taxon>
        <taxon>Metazoa</taxon>
        <taxon>Chordata</taxon>
        <taxon>Tunicata</taxon>
        <taxon>Appendicularia</taxon>
        <taxon>Copelata</taxon>
        <taxon>Oikopleuridae</taxon>
        <taxon>Oikopleura</taxon>
    </lineage>
</organism>
<dbReference type="GO" id="GO:0006508">
    <property type="term" value="P:proteolysis"/>
    <property type="evidence" value="ECO:0007669"/>
    <property type="project" value="InterPro"/>
</dbReference>
<comment type="caution">
    <text evidence="1">Lacks conserved residue(s) required for the propagation of feature annotation.</text>
</comment>
<keyword evidence="5" id="KW-1185">Reference proteome</keyword>